<organism evidence="2 3">
    <name type="scientific">Rhodococcus sovatensis</name>
    <dbReference type="NCBI Taxonomy" id="1805840"/>
    <lineage>
        <taxon>Bacteria</taxon>
        <taxon>Bacillati</taxon>
        <taxon>Actinomycetota</taxon>
        <taxon>Actinomycetes</taxon>
        <taxon>Mycobacteriales</taxon>
        <taxon>Nocardiaceae</taxon>
        <taxon>Rhodococcus</taxon>
    </lineage>
</organism>
<dbReference type="Gene3D" id="3.30.1540.10">
    <property type="entry name" value="formyl-coa transferase, domain 3"/>
    <property type="match status" value="1"/>
</dbReference>
<reference evidence="2 3" key="1">
    <citation type="submission" date="2024-03" db="EMBL/GenBank/DDBJ databases">
        <title>Natural products discovery in diverse microorganisms through a two-stage MS feature dereplication strategy.</title>
        <authorList>
            <person name="Zhang R."/>
        </authorList>
    </citation>
    <scope>NUCLEOTIDE SEQUENCE [LARGE SCALE GENOMIC DNA]</scope>
    <source>
        <strain evidence="2 3">18930</strain>
    </source>
</reference>
<dbReference type="InterPro" id="IPR023606">
    <property type="entry name" value="CoA-Trfase_III_dom_1_sf"/>
</dbReference>
<evidence type="ECO:0000313" key="3">
    <source>
        <dbReference type="Proteomes" id="UP001432000"/>
    </source>
</evidence>
<evidence type="ECO:0000256" key="1">
    <source>
        <dbReference type="ARBA" id="ARBA00022679"/>
    </source>
</evidence>
<dbReference type="SUPFAM" id="SSF89796">
    <property type="entry name" value="CoA-transferase family III (CaiB/BaiF)"/>
    <property type="match status" value="1"/>
</dbReference>
<accession>A0ABZ2PH22</accession>
<dbReference type="RefSeq" id="WP_338887172.1">
    <property type="nucleotide sequence ID" value="NZ_CP147846.1"/>
</dbReference>
<dbReference type="Proteomes" id="UP001432000">
    <property type="component" value="Chromosome"/>
</dbReference>
<keyword evidence="3" id="KW-1185">Reference proteome</keyword>
<dbReference type="InterPro" id="IPR003673">
    <property type="entry name" value="CoA-Trfase_fam_III"/>
</dbReference>
<dbReference type="PANTHER" id="PTHR48207">
    <property type="entry name" value="SUCCINATE--HYDROXYMETHYLGLUTARATE COA-TRANSFERASE"/>
    <property type="match status" value="1"/>
</dbReference>
<dbReference type="Gene3D" id="3.40.50.10540">
    <property type="entry name" value="Crotonobetainyl-coa:carnitine coa-transferase, domain 1"/>
    <property type="match status" value="1"/>
</dbReference>
<dbReference type="InterPro" id="IPR050483">
    <property type="entry name" value="CoA-transferase_III_domain"/>
</dbReference>
<dbReference type="InterPro" id="IPR044855">
    <property type="entry name" value="CoA-Trfase_III_dom3_sf"/>
</dbReference>
<gene>
    <name evidence="2" type="ORF">WDS16_20245</name>
</gene>
<name>A0ABZ2PH22_9NOCA</name>
<dbReference type="PANTHER" id="PTHR48207:SF3">
    <property type="entry name" value="SUCCINATE--HYDROXYMETHYLGLUTARATE COA-TRANSFERASE"/>
    <property type="match status" value="1"/>
</dbReference>
<keyword evidence="1" id="KW-0808">Transferase</keyword>
<proteinExistence type="predicted"/>
<dbReference type="Pfam" id="PF02515">
    <property type="entry name" value="CoA_transf_3"/>
    <property type="match status" value="1"/>
</dbReference>
<dbReference type="EMBL" id="CP147846">
    <property type="protein sequence ID" value="WXG67550.1"/>
    <property type="molecule type" value="Genomic_DNA"/>
</dbReference>
<evidence type="ECO:0000313" key="2">
    <source>
        <dbReference type="EMBL" id="WXG67550.1"/>
    </source>
</evidence>
<protein>
    <submittedName>
        <fullName evidence="2">CaiB/BaiF CoA-transferase family protein</fullName>
    </submittedName>
</protein>
<sequence>MAEAPRTEGPLAGLVVADFSRVLAGPYATMMLGDMGAEVIKIERPGAGDDTRSWGPPYDSSGTATYFASVNRNKSSRSIDLKSDAGLTVAREIISGADILIENFRSGTMDQLGLGYAALSAERPGLIYCSITGFGTGGGAALPGYDLLVQAVGGLMSVTGPDSQTPTKVGVAMVDIVTGLHALAGILAALHHRSQSGAGQHVHTNLMSCVLSALSNQSAAYLGSGDVPTAMGNKHPSVVPYEVFETADRPLALAVGNDKQFAALADVVSLPWLASDSRFTGNSARVQNRDALVSELTARFATRSADDWYRALSERHVPAGPVNSLDEAFAFAEALGLNPRVQVPGAASAGVRNPIDFSATPVGYRLPPPTMPG</sequence>